<accession>A0A9Q1E239</accession>
<keyword evidence="6" id="KW-0130">Cell adhesion</keyword>
<keyword evidence="5" id="KW-0677">Repeat</keyword>
<sequence>MDKKALLEQIDNLAYRTGGTQTGKALQFLQSTYFTEAGGSRASENVPQITVVITDGSSTDEVEVPARELRKHGVIIFAIGIGDADKEELQQIANSPHKHFVISIDSYQALQKLTESFLQTVCTSVGTQIQAPRFADVVILVDSTADIGRVKNLLNRLVSQLNVGSEAHRIGLAQFGSDTQVEFLLNTYQTKDEVQLHLRNKFRLRPGRDRQLGKALEHARVTFFNTAAGSRIAEGFQQFLVVITAGQSEDSVMRAARTIKTEGVNVISIGLPKTNRQELELIATSPYVFQTPSQSIAVIPQEVKGIIESKQAHYGLATGPSGDSTL</sequence>
<dbReference type="SMART" id="SM00327">
    <property type="entry name" value="VWA"/>
    <property type="match status" value="2"/>
</dbReference>
<comment type="caution">
    <text evidence="9">The sequence shown here is derived from an EMBL/GenBank/DDBJ whole genome shotgun (WGS) entry which is preliminary data.</text>
</comment>
<dbReference type="EMBL" id="JAFJMO010000001">
    <property type="protein sequence ID" value="KAJ8288246.1"/>
    <property type="molecule type" value="Genomic_DNA"/>
</dbReference>
<dbReference type="SUPFAM" id="SSF53300">
    <property type="entry name" value="vWA-like"/>
    <property type="match status" value="2"/>
</dbReference>
<evidence type="ECO:0000259" key="8">
    <source>
        <dbReference type="PROSITE" id="PS50234"/>
    </source>
</evidence>
<dbReference type="PROSITE" id="PS50234">
    <property type="entry name" value="VWFA"/>
    <property type="match status" value="2"/>
</dbReference>
<proteinExistence type="predicted"/>
<dbReference type="FunFam" id="3.40.50.410:FF:000003">
    <property type="entry name" value="Collagen type VI alpha 3 chain"/>
    <property type="match status" value="1"/>
</dbReference>
<feature type="domain" description="VWFA" evidence="8">
    <location>
        <begin position="1"/>
        <end position="117"/>
    </location>
</feature>
<dbReference type="AlphaFoldDB" id="A0A9Q1E239"/>
<evidence type="ECO:0000313" key="9">
    <source>
        <dbReference type="EMBL" id="KAJ8288246.1"/>
    </source>
</evidence>
<dbReference type="InterPro" id="IPR036465">
    <property type="entry name" value="vWFA_dom_sf"/>
</dbReference>
<dbReference type="GO" id="GO:0005581">
    <property type="term" value="C:collagen trimer"/>
    <property type="evidence" value="ECO:0007669"/>
    <property type="project" value="UniProtKB-KW"/>
</dbReference>
<dbReference type="Pfam" id="PF00092">
    <property type="entry name" value="VWA"/>
    <property type="match status" value="2"/>
</dbReference>
<comment type="subcellular location">
    <subcellularLocation>
        <location evidence="1">Secreted</location>
        <location evidence="1">Extracellular space</location>
        <location evidence="1">Extracellular matrix</location>
    </subcellularLocation>
</comment>
<evidence type="ECO:0000256" key="7">
    <source>
        <dbReference type="ARBA" id="ARBA00023119"/>
    </source>
</evidence>
<feature type="domain" description="VWFA" evidence="8">
    <location>
        <begin position="136"/>
        <end position="306"/>
    </location>
</feature>
<evidence type="ECO:0000256" key="4">
    <source>
        <dbReference type="ARBA" id="ARBA00022729"/>
    </source>
</evidence>
<dbReference type="Proteomes" id="UP001152803">
    <property type="component" value="Unassembled WGS sequence"/>
</dbReference>
<evidence type="ECO:0000256" key="1">
    <source>
        <dbReference type="ARBA" id="ARBA00004498"/>
    </source>
</evidence>
<dbReference type="OrthoDB" id="8958949at2759"/>
<dbReference type="Gene3D" id="3.40.50.410">
    <property type="entry name" value="von Willebrand factor, type A domain"/>
    <property type="match status" value="2"/>
</dbReference>
<gene>
    <name evidence="9" type="ORF">COCON_G00009050</name>
</gene>
<organism evidence="9 10">
    <name type="scientific">Conger conger</name>
    <name type="common">Conger eel</name>
    <name type="synonym">Muraena conger</name>
    <dbReference type="NCBI Taxonomy" id="82655"/>
    <lineage>
        <taxon>Eukaryota</taxon>
        <taxon>Metazoa</taxon>
        <taxon>Chordata</taxon>
        <taxon>Craniata</taxon>
        <taxon>Vertebrata</taxon>
        <taxon>Euteleostomi</taxon>
        <taxon>Actinopterygii</taxon>
        <taxon>Neopterygii</taxon>
        <taxon>Teleostei</taxon>
        <taxon>Anguilliformes</taxon>
        <taxon>Congridae</taxon>
        <taxon>Conger</taxon>
    </lineage>
</organism>
<keyword evidence="4" id="KW-0732">Signal</keyword>
<dbReference type="GO" id="GO:0007155">
    <property type="term" value="P:cell adhesion"/>
    <property type="evidence" value="ECO:0007669"/>
    <property type="project" value="UniProtKB-KW"/>
</dbReference>
<keyword evidence="2" id="KW-0964">Secreted</keyword>
<evidence type="ECO:0000256" key="5">
    <source>
        <dbReference type="ARBA" id="ARBA00022737"/>
    </source>
</evidence>
<dbReference type="PRINTS" id="PR00453">
    <property type="entry name" value="VWFADOMAIN"/>
</dbReference>
<evidence type="ECO:0000256" key="3">
    <source>
        <dbReference type="ARBA" id="ARBA00022530"/>
    </source>
</evidence>
<evidence type="ECO:0000313" key="10">
    <source>
        <dbReference type="Proteomes" id="UP001152803"/>
    </source>
</evidence>
<dbReference type="InterPro" id="IPR050525">
    <property type="entry name" value="ECM_Assembly_Org"/>
</dbReference>
<dbReference type="InterPro" id="IPR002035">
    <property type="entry name" value="VWF_A"/>
</dbReference>
<keyword evidence="7" id="KW-0176">Collagen</keyword>
<keyword evidence="3" id="KW-0272">Extracellular matrix</keyword>
<keyword evidence="10" id="KW-1185">Reference proteome</keyword>
<evidence type="ECO:0000256" key="6">
    <source>
        <dbReference type="ARBA" id="ARBA00022889"/>
    </source>
</evidence>
<protein>
    <recommendedName>
        <fullName evidence="8">VWFA domain-containing protein</fullName>
    </recommendedName>
</protein>
<name>A0A9Q1E239_CONCO</name>
<dbReference type="PANTHER" id="PTHR24020">
    <property type="entry name" value="COLLAGEN ALPHA"/>
    <property type="match status" value="1"/>
</dbReference>
<dbReference type="PANTHER" id="PTHR24020:SF86">
    <property type="entry name" value="COLLAGEN, TYPE VI, ALPHA 4"/>
    <property type="match status" value="1"/>
</dbReference>
<reference evidence="9" key="1">
    <citation type="journal article" date="2023" name="Science">
        <title>Genome structures resolve the early diversification of teleost fishes.</title>
        <authorList>
            <person name="Parey E."/>
            <person name="Louis A."/>
            <person name="Montfort J."/>
            <person name="Bouchez O."/>
            <person name="Roques C."/>
            <person name="Iampietro C."/>
            <person name="Lluch J."/>
            <person name="Castinel A."/>
            <person name="Donnadieu C."/>
            <person name="Desvignes T."/>
            <person name="Floi Bucao C."/>
            <person name="Jouanno E."/>
            <person name="Wen M."/>
            <person name="Mejri S."/>
            <person name="Dirks R."/>
            <person name="Jansen H."/>
            <person name="Henkel C."/>
            <person name="Chen W.J."/>
            <person name="Zahm M."/>
            <person name="Cabau C."/>
            <person name="Klopp C."/>
            <person name="Thompson A.W."/>
            <person name="Robinson-Rechavi M."/>
            <person name="Braasch I."/>
            <person name="Lecointre G."/>
            <person name="Bobe J."/>
            <person name="Postlethwait J.H."/>
            <person name="Berthelot C."/>
            <person name="Roest Crollius H."/>
            <person name="Guiguen Y."/>
        </authorList>
    </citation>
    <scope>NUCLEOTIDE SEQUENCE</scope>
    <source>
        <strain evidence="9">Concon-B</strain>
    </source>
</reference>
<evidence type="ECO:0000256" key="2">
    <source>
        <dbReference type="ARBA" id="ARBA00022525"/>
    </source>
</evidence>